<sequence>MSYIKADNILPIELVELIQTYIDGEYIYIPRKEENKKSWGSGTNTRQELDLRDSDIYKDYLDGMVIDSLAEKYFLSSKSIQRIVLKEKRKDL</sequence>
<dbReference type="AlphaFoldDB" id="A0A1I5HRD9"/>
<dbReference type="Pfam" id="PF08765">
    <property type="entry name" value="Mor"/>
    <property type="match status" value="1"/>
</dbReference>
<dbReference type="Proteomes" id="UP000198806">
    <property type="component" value="Unassembled WGS sequence"/>
</dbReference>
<organism evidence="2 3">
    <name type="scientific">Anaerocolumna aminovalerica</name>
    <dbReference type="NCBI Taxonomy" id="1527"/>
    <lineage>
        <taxon>Bacteria</taxon>
        <taxon>Bacillati</taxon>
        <taxon>Bacillota</taxon>
        <taxon>Clostridia</taxon>
        <taxon>Lachnospirales</taxon>
        <taxon>Lachnospiraceae</taxon>
        <taxon>Anaerocolumna</taxon>
    </lineage>
</organism>
<dbReference type="NCBIfam" id="NF040785">
    <property type="entry name" value="CD3324_fam"/>
    <property type="match status" value="1"/>
</dbReference>
<dbReference type="OrthoDB" id="9800398at2"/>
<dbReference type="PANTHER" id="PTHR37812:SF1">
    <property type="entry name" value="MU-LIKE PROPHAGE FLUMU PROTEIN C"/>
    <property type="match status" value="1"/>
</dbReference>
<proteinExistence type="predicted"/>
<dbReference type="PANTHER" id="PTHR37812">
    <property type="entry name" value="MU-LIKE PROPHAGE FLUMU PROTEIN C"/>
    <property type="match status" value="1"/>
</dbReference>
<evidence type="ECO:0000313" key="2">
    <source>
        <dbReference type="EMBL" id="SFO50570.1"/>
    </source>
</evidence>
<evidence type="ECO:0000259" key="1">
    <source>
        <dbReference type="Pfam" id="PF08765"/>
    </source>
</evidence>
<feature type="domain" description="Mor transcription activator" evidence="1">
    <location>
        <begin position="12"/>
        <end position="90"/>
    </location>
</feature>
<dbReference type="RefSeq" id="WP_091687804.1">
    <property type="nucleotide sequence ID" value="NZ_BAABFM010000005.1"/>
</dbReference>
<dbReference type="InterPro" id="IPR009057">
    <property type="entry name" value="Homeodomain-like_sf"/>
</dbReference>
<evidence type="ECO:0000313" key="3">
    <source>
        <dbReference type="Proteomes" id="UP000198806"/>
    </source>
</evidence>
<reference evidence="2 3" key="1">
    <citation type="submission" date="2016-10" db="EMBL/GenBank/DDBJ databases">
        <authorList>
            <person name="de Groot N.N."/>
        </authorList>
    </citation>
    <scope>NUCLEOTIDE SEQUENCE [LARGE SCALE GENOMIC DNA]</scope>
    <source>
        <strain evidence="2 3">DSM 1283</strain>
    </source>
</reference>
<dbReference type="InterPro" id="IPR049739">
    <property type="entry name" value="YraL-like"/>
</dbReference>
<gene>
    <name evidence="2" type="ORF">SAMN04489757_13316</name>
</gene>
<dbReference type="SUPFAM" id="SSF46689">
    <property type="entry name" value="Homeodomain-like"/>
    <property type="match status" value="1"/>
</dbReference>
<name>A0A1I5HRD9_9FIRM</name>
<dbReference type="InterPro" id="IPR014875">
    <property type="entry name" value="Mor_transcription_activator"/>
</dbReference>
<keyword evidence="3" id="KW-1185">Reference proteome</keyword>
<accession>A0A1I5HRD9</accession>
<dbReference type="Gene3D" id="1.10.10.60">
    <property type="entry name" value="Homeodomain-like"/>
    <property type="match status" value="1"/>
</dbReference>
<dbReference type="STRING" id="1527.SAMN04489757_13316"/>
<dbReference type="EMBL" id="FOWD01000033">
    <property type="protein sequence ID" value="SFO50570.1"/>
    <property type="molecule type" value="Genomic_DNA"/>
</dbReference>
<dbReference type="InterPro" id="IPR052411">
    <property type="entry name" value="c-mor_Regulatory_Protein"/>
</dbReference>
<protein>
    <submittedName>
        <fullName evidence="2">Mor transcription activator family protein</fullName>
    </submittedName>
</protein>